<reference evidence="12 13" key="1">
    <citation type="journal article" date="2016" name="Nat. Commun.">
        <title>Thousands of microbial genomes shed light on interconnected biogeochemical processes in an aquifer system.</title>
        <authorList>
            <person name="Anantharaman K."/>
            <person name="Brown C.T."/>
            <person name="Hug L.A."/>
            <person name="Sharon I."/>
            <person name="Castelle C.J."/>
            <person name="Probst A.J."/>
            <person name="Thomas B.C."/>
            <person name="Singh A."/>
            <person name="Wilkins M.J."/>
            <person name="Karaoz U."/>
            <person name="Brodie E.L."/>
            <person name="Williams K.H."/>
            <person name="Hubbard S.S."/>
            <person name="Banfield J.F."/>
        </authorList>
    </citation>
    <scope>NUCLEOTIDE SEQUENCE [LARGE SCALE GENOMIC DNA]</scope>
</reference>
<dbReference type="Proteomes" id="UP000176996">
    <property type="component" value="Unassembled WGS sequence"/>
</dbReference>
<dbReference type="GO" id="GO:0003677">
    <property type="term" value="F:DNA binding"/>
    <property type="evidence" value="ECO:0007669"/>
    <property type="project" value="UniProtKB-UniRule"/>
</dbReference>
<evidence type="ECO:0000256" key="6">
    <source>
        <dbReference type="ARBA" id="ARBA00023004"/>
    </source>
</evidence>
<feature type="domain" description="HhH-GPD" evidence="11">
    <location>
        <begin position="47"/>
        <end position="195"/>
    </location>
</feature>
<organism evidence="12 13">
    <name type="scientific">Candidatus Jorgensenbacteria bacterium RIFCSPLOWO2_01_FULL_45_25b</name>
    <dbReference type="NCBI Taxonomy" id="1798471"/>
    <lineage>
        <taxon>Bacteria</taxon>
        <taxon>Candidatus Joergenseniibacteriota</taxon>
    </lineage>
</organism>
<dbReference type="GO" id="GO:0140078">
    <property type="term" value="F:class I DNA-(apurinic or apyrimidinic site) endonuclease activity"/>
    <property type="evidence" value="ECO:0007669"/>
    <property type="project" value="UniProtKB-EC"/>
</dbReference>
<dbReference type="EC" id="4.2.99.18" evidence="10"/>
<dbReference type="GO" id="GO:0006285">
    <property type="term" value="P:base-excision repair, AP site formation"/>
    <property type="evidence" value="ECO:0007669"/>
    <property type="project" value="TreeGrafter"/>
</dbReference>
<dbReference type="GO" id="GO:0051539">
    <property type="term" value="F:4 iron, 4 sulfur cluster binding"/>
    <property type="evidence" value="ECO:0007669"/>
    <property type="project" value="UniProtKB-KW"/>
</dbReference>
<dbReference type="Pfam" id="PF00730">
    <property type="entry name" value="HhH-GPD"/>
    <property type="match status" value="1"/>
</dbReference>
<dbReference type="HAMAP" id="MF_00942">
    <property type="entry name" value="Nth"/>
    <property type="match status" value="1"/>
</dbReference>
<dbReference type="PANTHER" id="PTHR10359:SF18">
    <property type="entry name" value="ENDONUCLEASE III"/>
    <property type="match status" value="1"/>
</dbReference>
<dbReference type="SUPFAM" id="SSF48150">
    <property type="entry name" value="DNA-glycosylase"/>
    <property type="match status" value="1"/>
</dbReference>
<keyword evidence="6" id="KW-0408">Iron</keyword>
<dbReference type="InterPro" id="IPR000445">
    <property type="entry name" value="HhH_motif"/>
</dbReference>
<dbReference type="STRING" id="1798471.A3A21_00735"/>
<comment type="function">
    <text evidence="10">DNA repair enzyme that has both DNA N-glycosylase activity and AP-lyase activity. The DNA N-glycosylase activity releases various damaged pyrimidines from DNA by cleaving the N-glycosidic bond, leaving an AP (apurinic/apyrimidinic) site. The AP-lyase activity cleaves the phosphodiester bond 3' to the AP site by a beta-elimination, leaving a 3'-terminal unsaturated sugar and a product with a terminal 5'-phosphate.</text>
</comment>
<evidence type="ECO:0000259" key="11">
    <source>
        <dbReference type="SMART" id="SM00478"/>
    </source>
</evidence>
<evidence type="ECO:0000256" key="7">
    <source>
        <dbReference type="ARBA" id="ARBA00023014"/>
    </source>
</evidence>
<evidence type="ECO:0000256" key="9">
    <source>
        <dbReference type="ARBA" id="ARBA00023295"/>
    </source>
</evidence>
<dbReference type="InterPro" id="IPR003265">
    <property type="entry name" value="HhH-GPD_domain"/>
</dbReference>
<keyword evidence="10" id="KW-0238">DNA-binding</keyword>
<comment type="caution">
    <text evidence="12">The sequence shown here is derived from an EMBL/GenBank/DDBJ whole genome shotgun (WGS) entry which is preliminary data.</text>
</comment>
<comment type="similarity">
    <text evidence="1 10">Belongs to the Nth/MutY family.</text>
</comment>
<dbReference type="Gene3D" id="1.10.340.30">
    <property type="entry name" value="Hypothetical protein, domain 2"/>
    <property type="match status" value="1"/>
</dbReference>
<evidence type="ECO:0000313" key="13">
    <source>
        <dbReference type="Proteomes" id="UP000176996"/>
    </source>
</evidence>
<dbReference type="InterPro" id="IPR004036">
    <property type="entry name" value="Endonuclease-III-like_CS2"/>
</dbReference>
<dbReference type="PIRSF" id="PIRSF001435">
    <property type="entry name" value="Nth"/>
    <property type="match status" value="1"/>
</dbReference>
<keyword evidence="4 10" id="KW-0227">DNA damage</keyword>
<comment type="caution">
    <text evidence="10">Lacks conserved residue(s) required for the propagation of feature annotation.</text>
</comment>
<evidence type="ECO:0000256" key="4">
    <source>
        <dbReference type="ARBA" id="ARBA00022763"/>
    </source>
</evidence>
<keyword evidence="7" id="KW-0411">Iron-sulfur</keyword>
<dbReference type="GO" id="GO:0046872">
    <property type="term" value="F:metal ion binding"/>
    <property type="evidence" value="ECO:0007669"/>
    <property type="project" value="UniProtKB-KW"/>
</dbReference>
<evidence type="ECO:0000256" key="1">
    <source>
        <dbReference type="ARBA" id="ARBA00008343"/>
    </source>
</evidence>
<dbReference type="InterPro" id="IPR005759">
    <property type="entry name" value="Nth"/>
</dbReference>
<evidence type="ECO:0000256" key="3">
    <source>
        <dbReference type="ARBA" id="ARBA00022723"/>
    </source>
</evidence>
<dbReference type="AlphaFoldDB" id="A0A1F6BTL4"/>
<keyword evidence="9 10" id="KW-0326">Glycosidase</keyword>
<dbReference type="NCBIfam" id="TIGR01083">
    <property type="entry name" value="nth"/>
    <property type="match status" value="1"/>
</dbReference>
<keyword evidence="10" id="KW-0456">Lyase</keyword>
<evidence type="ECO:0000256" key="10">
    <source>
        <dbReference type="HAMAP-Rule" id="MF_00942"/>
    </source>
</evidence>
<dbReference type="FunFam" id="1.10.340.30:FF:000001">
    <property type="entry name" value="Endonuclease III"/>
    <property type="match status" value="1"/>
</dbReference>
<dbReference type="PROSITE" id="PS01155">
    <property type="entry name" value="ENDONUCLEASE_III_2"/>
    <property type="match status" value="1"/>
</dbReference>
<dbReference type="GO" id="GO:0019104">
    <property type="term" value="F:DNA N-glycosylase activity"/>
    <property type="evidence" value="ECO:0007669"/>
    <property type="project" value="UniProtKB-UniRule"/>
</dbReference>
<proteinExistence type="inferred from homology"/>
<keyword evidence="12" id="KW-0540">Nuclease</keyword>
<keyword evidence="12" id="KW-0255">Endonuclease</keyword>
<name>A0A1F6BTL4_9BACT</name>
<dbReference type="CDD" id="cd00056">
    <property type="entry name" value="ENDO3c"/>
    <property type="match status" value="1"/>
</dbReference>
<keyword evidence="8 10" id="KW-0234">DNA repair</keyword>
<comment type="catalytic activity">
    <reaction evidence="10">
        <text>2'-deoxyribonucleotide-(2'-deoxyribose 5'-phosphate)-2'-deoxyribonucleotide-DNA = a 3'-end 2'-deoxyribonucleotide-(2,3-dehydro-2,3-deoxyribose 5'-phosphate)-DNA + a 5'-end 5'-phospho-2'-deoxyribonucleoside-DNA + H(+)</text>
        <dbReference type="Rhea" id="RHEA:66592"/>
        <dbReference type="Rhea" id="RHEA-COMP:13180"/>
        <dbReference type="Rhea" id="RHEA-COMP:16897"/>
        <dbReference type="Rhea" id="RHEA-COMP:17067"/>
        <dbReference type="ChEBI" id="CHEBI:15378"/>
        <dbReference type="ChEBI" id="CHEBI:136412"/>
        <dbReference type="ChEBI" id="CHEBI:157695"/>
        <dbReference type="ChEBI" id="CHEBI:167181"/>
        <dbReference type="EC" id="4.2.99.18"/>
    </reaction>
</comment>
<sequence>MYERTSLLGTRRERARRLIRVLKKLFPKAGMMLQYNTNWELLVAVELSAQCTDKRVNLVTKELFKKYKTLEDYVRADKKEFEKDITSTGFYRNKAKNILKAANIVKEKYGGSIPDSMEEILTLPGVGRKTANVVLGNAYGIVRGIAVDTHVRRFALKFNLTDYKDPKQIEKDLMAIIPQKDWFKFTYLAIEYGRQVCPARKHACEDHPLTKLYPKAGKTWPKSK</sequence>
<gene>
    <name evidence="10" type="primary">nth</name>
    <name evidence="12" type="ORF">A3A21_00735</name>
</gene>
<dbReference type="Gene3D" id="1.10.1670.10">
    <property type="entry name" value="Helix-hairpin-Helix base-excision DNA repair enzymes (C-terminal)"/>
    <property type="match status" value="1"/>
</dbReference>
<dbReference type="Pfam" id="PF00633">
    <property type="entry name" value="HHH"/>
    <property type="match status" value="1"/>
</dbReference>
<accession>A0A1F6BTL4</accession>
<dbReference type="SMART" id="SM00478">
    <property type="entry name" value="ENDO3c"/>
    <property type="match status" value="1"/>
</dbReference>
<keyword evidence="3" id="KW-0479">Metal-binding</keyword>
<evidence type="ECO:0000313" key="12">
    <source>
        <dbReference type="EMBL" id="OGG40168.1"/>
    </source>
</evidence>
<comment type="cofactor">
    <cofactor evidence="10">
        <name>[4Fe-4S] cluster</name>
        <dbReference type="ChEBI" id="CHEBI:49883"/>
    </cofactor>
    <text evidence="10">Binds 1 [4Fe-4S] cluster.</text>
</comment>
<dbReference type="InterPro" id="IPR023170">
    <property type="entry name" value="HhH_base_excis_C"/>
</dbReference>
<evidence type="ECO:0000256" key="8">
    <source>
        <dbReference type="ARBA" id="ARBA00023204"/>
    </source>
</evidence>
<evidence type="ECO:0000256" key="2">
    <source>
        <dbReference type="ARBA" id="ARBA00022485"/>
    </source>
</evidence>
<evidence type="ECO:0000256" key="5">
    <source>
        <dbReference type="ARBA" id="ARBA00022801"/>
    </source>
</evidence>
<dbReference type="InterPro" id="IPR011257">
    <property type="entry name" value="DNA_glycosylase"/>
</dbReference>
<protein>
    <recommendedName>
        <fullName evidence="10">Endonuclease III</fullName>
        <ecNumber evidence="10">4.2.99.18</ecNumber>
    </recommendedName>
    <alternativeName>
        <fullName evidence="10">DNA-(apurinic or apyrimidinic site) lyase</fullName>
    </alternativeName>
</protein>
<keyword evidence="5 10" id="KW-0378">Hydrolase</keyword>
<keyword evidence="2" id="KW-0004">4Fe-4S</keyword>
<dbReference type="PANTHER" id="PTHR10359">
    <property type="entry name" value="A/G-SPECIFIC ADENINE GLYCOSYLASE/ENDONUCLEASE III"/>
    <property type="match status" value="1"/>
</dbReference>
<dbReference type="EMBL" id="MFKK01000032">
    <property type="protein sequence ID" value="OGG40168.1"/>
    <property type="molecule type" value="Genomic_DNA"/>
</dbReference>